<dbReference type="InterPro" id="IPR036278">
    <property type="entry name" value="Sialidase_sf"/>
</dbReference>
<reference evidence="2" key="1">
    <citation type="submission" date="2021-04" db="EMBL/GenBank/DDBJ databases">
        <title>Proteiniclasticum sedimins sp. nov., an obligate anaerobic bacterium isolated from anaerobic sludge.</title>
        <authorList>
            <person name="Liu J."/>
        </authorList>
    </citation>
    <scope>NUCLEOTIDE SEQUENCE</scope>
    <source>
        <strain evidence="2">BAD-10</strain>
    </source>
</reference>
<sequence>MRPISEETLSILKSQNLTGQNRFAHSLRFEGTDYYSPIQDQRTIQVSSTLWSPDFVIRSDGKVLACGITKSGSVYLKVVESERIFTTEPNTLDGATVFYQGSPLSDKPSSWDKARLFRSKSGKIHLFIIDGGEINIAPYKVLHFISQNGLGTDFVLKNTIVSWARLSDGPGTQYFDTAGICKPCQDNDGAIYLLGKLKITNLSGLDLANFAVYKSADDGNSWIEKYSNIASYNINFTGHGNAVCIGSSVFTVFSESGTYNQAKLYFSADKGESWQLSTEFLSFPKNSQGFQAHLNFWYGLDNRLYTVFKKINNICAIYSTTKIIPNLFSKNFLSDFSNYNLIADPVIGDTYFDTVPLLTVTPSGYIHLISRFSDIALEREQYSSPLSALSISINKGRGGANTAVIQANNNDGVLNPLNPDSPLYGVLQTNKQVIIKQGYGSDLVEAFTGLVDGFEMSTWPQTTQISLRDNLKKALDQTVTYGNQHTIQFDLQPIENIVGYLCYLAGIEVGEIEPTGIQVAKTFSWESYADCFQFLGDLASYEWGCDEYGKFYFRRDYQPDNMYVAYTFEEGVDITALNYSIKDDDLYYKVAVFGKSGETVISFEAPFLDATKYNLMPQKILKIDATEATTIAELKKIAERAIALMQSRTAIVNFSCVAVPWLQVGDFIGVYERSTGAASIYRISSLKLDMDTDSFTMSIDAYYYGDSIVPGELPEETASQTIAPTTNLIPEMTSNAAPSGVARASSVYTSAYEPWQAFNSTDADNYWNAITNNGWIEYQFPEKMIVDKYTLKARQATSYNDAMPKDWTLEGFDGSKWDVLDTRSSQTAWGVNEVRTYKFSNTTPYSKYRLNVSRNNGYIRLQLEQLAMFYGGGA</sequence>
<dbReference type="SUPFAM" id="SSF50939">
    <property type="entry name" value="Sialidases"/>
    <property type="match status" value="1"/>
</dbReference>
<comment type="caution">
    <text evidence="2">The sequence shown here is derived from an EMBL/GenBank/DDBJ whole genome shotgun (WGS) entry which is preliminary data.</text>
</comment>
<dbReference type="Gene3D" id="2.60.120.260">
    <property type="entry name" value="Galactose-binding domain-like"/>
    <property type="match status" value="1"/>
</dbReference>
<dbReference type="EMBL" id="JAGSCS010000014">
    <property type="protein sequence ID" value="MBR0576746.1"/>
    <property type="molecule type" value="Genomic_DNA"/>
</dbReference>
<dbReference type="RefSeq" id="WP_211802156.1">
    <property type="nucleotide sequence ID" value="NZ_JAGSCS010000014.1"/>
</dbReference>
<organism evidence="2 3">
    <name type="scientific">Proteiniclasticum sediminis</name>
    <dbReference type="NCBI Taxonomy" id="2804028"/>
    <lineage>
        <taxon>Bacteria</taxon>
        <taxon>Bacillati</taxon>
        <taxon>Bacillota</taxon>
        <taxon>Clostridia</taxon>
        <taxon>Eubacteriales</taxon>
        <taxon>Clostridiaceae</taxon>
        <taxon>Proteiniclasticum</taxon>
    </lineage>
</organism>
<dbReference type="Gene3D" id="2.120.10.10">
    <property type="match status" value="1"/>
</dbReference>
<evidence type="ECO:0000313" key="2">
    <source>
        <dbReference type="EMBL" id="MBR0576746.1"/>
    </source>
</evidence>
<dbReference type="Pfam" id="PF24032">
    <property type="entry name" value="YQBQ"/>
    <property type="match status" value="1"/>
</dbReference>
<dbReference type="AlphaFoldDB" id="A0A941HQT3"/>
<gene>
    <name evidence="2" type="ORF">KCG48_10420</name>
</gene>
<dbReference type="SUPFAM" id="SSF49785">
    <property type="entry name" value="Galactose-binding domain-like"/>
    <property type="match status" value="1"/>
</dbReference>
<proteinExistence type="predicted"/>
<name>A0A941HQT3_9CLOT</name>
<feature type="domain" description="YqbQ/XkdQ" evidence="1">
    <location>
        <begin position="474"/>
        <end position="700"/>
    </location>
</feature>
<protein>
    <recommendedName>
        <fullName evidence="1">YqbQ/XkdQ domain-containing protein</fullName>
    </recommendedName>
</protein>
<evidence type="ECO:0000313" key="3">
    <source>
        <dbReference type="Proteomes" id="UP000675379"/>
    </source>
</evidence>
<accession>A0A941HQT3</accession>
<dbReference type="Proteomes" id="UP000675379">
    <property type="component" value="Unassembled WGS sequence"/>
</dbReference>
<dbReference type="InterPro" id="IPR008979">
    <property type="entry name" value="Galactose-bd-like_sf"/>
</dbReference>
<dbReference type="InterPro" id="IPR056937">
    <property type="entry name" value="YqbQ/XkdQ"/>
</dbReference>
<evidence type="ECO:0000259" key="1">
    <source>
        <dbReference type="Pfam" id="PF24032"/>
    </source>
</evidence>
<keyword evidence="3" id="KW-1185">Reference proteome</keyword>